<dbReference type="GO" id="GO:0016301">
    <property type="term" value="F:kinase activity"/>
    <property type="evidence" value="ECO:0007669"/>
    <property type="project" value="UniProtKB-KW"/>
</dbReference>
<dbReference type="InterPro" id="IPR050469">
    <property type="entry name" value="Diguanylate_Cyclase"/>
</dbReference>
<dbReference type="InterPro" id="IPR029787">
    <property type="entry name" value="Nucleotide_cyclase"/>
</dbReference>
<evidence type="ECO:0000259" key="4">
    <source>
        <dbReference type="PROSITE" id="PS50887"/>
    </source>
</evidence>
<protein>
    <recommendedName>
        <fullName evidence="1">diguanylate cyclase</fullName>
        <ecNumber evidence="1">2.7.7.65</ecNumber>
    </recommendedName>
</protein>
<accession>A0ABT6ARK5</accession>
<evidence type="ECO:0000256" key="2">
    <source>
        <dbReference type="ARBA" id="ARBA00034247"/>
    </source>
</evidence>
<dbReference type="RefSeq" id="WP_276266100.1">
    <property type="nucleotide sequence ID" value="NZ_JARJLM010000343.1"/>
</dbReference>
<dbReference type="Proteomes" id="UP001216674">
    <property type="component" value="Unassembled WGS sequence"/>
</dbReference>
<feature type="domain" description="GGDEF" evidence="4">
    <location>
        <begin position="396"/>
        <end position="533"/>
    </location>
</feature>
<keyword evidence="5" id="KW-0418">Kinase</keyword>
<organism evidence="5 6">
    <name type="scientific">Cupriavidus basilensis</name>
    <dbReference type="NCBI Taxonomy" id="68895"/>
    <lineage>
        <taxon>Bacteria</taxon>
        <taxon>Pseudomonadati</taxon>
        <taxon>Pseudomonadota</taxon>
        <taxon>Betaproteobacteria</taxon>
        <taxon>Burkholderiales</taxon>
        <taxon>Burkholderiaceae</taxon>
        <taxon>Cupriavidus</taxon>
    </lineage>
</organism>
<dbReference type="SUPFAM" id="SSF55073">
    <property type="entry name" value="Nucleotide cyclase"/>
    <property type="match status" value="1"/>
</dbReference>
<sequence>MPSYPLVLCLAFAVAGSLTVAVAAWTRRDDPIVKAFLALALGSALWSGGRLLELNSADLETRILWAKLQYIGIVAVPIGWLCAMIQLSRPGFVIPWSLLSLPIVINLVTMGLVFTNERHHLIWTSITLVPGGAAPGAVFAHGPAYAAAAVYTYLLLAASLYFLLSARVPNSSLTRGGRAVLAGGLALPLLANVAYLRGWTGPLGGDLTPATFSVTAVLVWICALRGHLDDVGHYARLRVFDALHEGCVIANADDVIVDFNPAALRLLTTAKRGDPLPAAWRDAVAASRSGTRGGNASHLISEEQADYELTVESVCNLNNRPVGIIVFLRDVTRFRSREQALTVENSSLALRLGETEEKLSRIEADLYRDALTGAFNRRFFQREATSALASAFARGIAVGLLIIDVDYFKQYNDHHGHVHGDACLRRVAEAIAQAMRNGPDDFCARVGGEEFAMVLPAVTPGETREVGLRLLKAVRAMALPHGGWPGHPCVTISVGAVCEIPASPLLEALLERADAAMYEAKRAGRDRFVMGETASLPA</sequence>
<reference evidence="5 6" key="1">
    <citation type="submission" date="2023-03" db="EMBL/GenBank/DDBJ databases">
        <title>Draft assemblies of triclosan tolerant bacteria isolated from returned activated sludge.</title>
        <authorList>
            <person name="Van Hamelsveld S."/>
        </authorList>
    </citation>
    <scope>NUCLEOTIDE SEQUENCE [LARGE SCALE GENOMIC DNA]</scope>
    <source>
        <strain evidence="5 6">GW210010_S58</strain>
    </source>
</reference>
<feature type="transmembrane region" description="Helical" evidence="3">
    <location>
        <begin position="121"/>
        <end position="139"/>
    </location>
</feature>
<feature type="transmembrane region" description="Helical" evidence="3">
    <location>
        <begin position="64"/>
        <end position="87"/>
    </location>
</feature>
<comment type="catalytic activity">
    <reaction evidence="2">
        <text>2 GTP = 3',3'-c-di-GMP + 2 diphosphate</text>
        <dbReference type="Rhea" id="RHEA:24898"/>
        <dbReference type="ChEBI" id="CHEBI:33019"/>
        <dbReference type="ChEBI" id="CHEBI:37565"/>
        <dbReference type="ChEBI" id="CHEBI:58805"/>
        <dbReference type="EC" id="2.7.7.65"/>
    </reaction>
</comment>
<dbReference type="InterPro" id="IPR043128">
    <property type="entry name" value="Rev_trsase/Diguanyl_cyclase"/>
</dbReference>
<dbReference type="SMART" id="SM00267">
    <property type="entry name" value="GGDEF"/>
    <property type="match status" value="1"/>
</dbReference>
<comment type="caution">
    <text evidence="5">The sequence shown here is derived from an EMBL/GenBank/DDBJ whole genome shotgun (WGS) entry which is preliminary data.</text>
</comment>
<dbReference type="InterPro" id="IPR031621">
    <property type="entry name" value="HisKA_7TM"/>
</dbReference>
<keyword evidence="6" id="KW-1185">Reference proteome</keyword>
<dbReference type="PROSITE" id="PS50887">
    <property type="entry name" value="GGDEF"/>
    <property type="match status" value="1"/>
</dbReference>
<feature type="transmembrane region" description="Helical" evidence="3">
    <location>
        <begin position="93"/>
        <end position="114"/>
    </location>
</feature>
<keyword evidence="3" id="KW-0472">Membrane</keyword>
<dbReference type="EC" id="2.7.7.65" evidence="1"/>
<evidence type="ECO:0000313" key="5">
    <source>
        <dbReference type="EMBL" id="MDF3835251.1"/>
    </source>
</evidence>
<dbReference type="Gene3D" id="3.30.70.270">
    <property type="match status" value="1"/>
</dbReference>
<keyword evidence="5" id="KW-0808">Transferase</keyword>
<proteinExistence type="predicted"/>
<dbReference type="CDD" id="cd01949">
    <property type="entry name" value="GGDEF"/>
    <property type="match status" value="1"/>
</dbReference>
<dbReference type="PANTHER" id="PTHR45138:SF9">
    <property type="entry name" value="DIGUANYLATE CYCLASE DGCM-RELATED"/>
    <property type="match status" value="1"/>
</dbReference>
<name>A0ABT6ARK5_9BURK</name>
<dbReference type="Pfam" id="PF16927">
    <property type="entry name" value="HisKA_7TM"/>
    <property type="match status" value="1"/>
</dbReference>
<feature type="transmembrane region" description="Helical" evidence="3">
    <location>
        <begin position="176"/>
        <end position="195"/>
    </location>
</feature>
<dbReference type="Pfam" id="PF00990">
    <property type="entry name" value="GGDEF"/>
    <property type="match status" value="1"/>
</dbReference>
<dbReference type="InterPro" id="IPR000160">
    <property type="entry name" value="GGDEF_dom"/>
</dbReference>
<keyword evidence="3" id="KW-0812">Transmembrane</keyword>
<dbReference type="PANTHER" id="PTHR45138">
    <property type="entry name" value="REGULATORY COMPONENTS OF SENSORY TRANSDUCTION SYSTEM"/>
    <property type="match status" value="1"/>
</dbReference>
<dbReference type="NCBIfam" id="TIGR00254">
    <property type="entry name" value="GGDEF"/>
    <property type="match status" value="1"/>
</dbReference>
<feature type="transmembrane region" description="Helical" evidence="3">
    <location>
        <begin position="145"/>
        <end position="164"/>
    </location>
</feature>
<evidence type="ECO:0000256" key="1">
    <source>
        <dbReference type="ARBA" id="ARBA00012528"/>
    </source>
</evidence>
<gene>
    <name evidence="5" type="ORF">P3W85_20125</name>
</gene>
<keyword evidence="3" id="KW-1133">Transmembrane helix</keyword>
<dbReference type="EMBL" id="JARJLM010000343">
    <property type="protein sequence ID" value="MDF3835251.1"/>
    <property type="molecule type" value="Genomic_DNA"/>
</dbReference>
<evidence type="ECO:0000313" key="6">
    <source>
        <dbReference type="Proteomes" id="UP001216674"/>
    </source>
</evidence>
<evidence type="ECO:0000256" key="3">
    <source>
        <dbReference type="SAM" id="Phobius"/>
    </source>
</evidence>